<evidence type="ECO:0000313" key="5">
    <source>
        <dbReference type="Proteomes" id="UP000319663"/>
    </source>
</evidence>
<accession>A0A507QT01</accession>
<dbReference type="Pfam" id="PF23441">
    <property type="entry name" value="SDR"/>
    <property type="match status" value="1"/>
</dbReference>
<dbReference type="InterPro" id="IPR051122">
    <property type="entry name" value="SDR_DHRS6-like"/>
</dbReference>
<gene>
    <name evidence="4" type="ORF">MPDQ_000818</name>
</gene>
<dbReference type="STRING" id="5098.A0A507QT01"/>
<sequence>MPPIKNNSVLVIGGSSGIGFAVAKLAAQEGARVFIASSNPDRVANAVSRLKEAVPDAPYIAGYTCDIGGDDAEANLHNLFKEVTAAGGSLLDHIAYTAAKLDLKPVSEVTVPYLRQSLQFAHVVPLLLSKLAPSFMKEKYTSSMTFTSGMIGEKPVKGYTVMCGGAAGLAGLTRALAVDLAPIRVNLVSPGLTITELMGSEERRAQVAEMASKTALLGKPGMPEEVAEAYVYLMKDSNNTGTNVNTSGGALLQ</sequence>
<dbReference type="PANTHER" id="PTHR43477">
    <property type="entry name" value="DIHYDROANTICAPSIN 7-DEHYDROGENASE"/>
    <property type="match status" value="1"/>
</dbReference>
<dbReference type="PANTHER" id="PTHR43477:SF1">
    <property type="entry name" value="DIHYDROANTICAPSIN 7-DEHYDROGENASE"/>
    <property type="match status" value="1"/>
</dbReference>
<name>A0A507QT01_MONPU</name>
<dbReference type="AlphaFoldDB" id="A0A507QT01"/>
<dbReference type="SUPFAM" id="SSF51735">
    <property type="entry name" value="NAD(P)-binding Rossmann-fold domains"/>
    <property type="match status" value="1"/>
</dbReference>
<comment type="caution">
    <text evidence="4">The sequence shown here is derived from an EMBL/GenBank/DDBJ whole genome shotgun (WGS) entry which is preliminary data.</text>
</comment>
<proteinExistence type="inferred from homology"/>
<evidence type="ECO:0000256" key="2">
    <source>
        <dbReference type="ARBA" id="ARBA00022857"/>
    </source>
</evidence>
<evidence type="ECO:0000256" key="1">
    <source>
        <dbReference type="ARBA" id="ARBA00006484"/>
    </source>
</evidence>
<dbReference type="InterPro" id="IPR002347">
    <property type="entry name" value="SDR_fam"/>
</dbReference>
<evidence type="ECO:0000256" key="3">
    <source>
        <dbReference type="ARBA" id="ARBA00023002"/>
    </source>
</evidence>
<comment type="similarity">
    <text evidence="1">Belongs to the short-chain dehydrogenases/reductases (SDR) family.</text>
</comment>
<dbReference type="OrthoDB" id="294295at2759"/>
<reference evidence="4 5" key="1">
    <citation type="submission" date="2019-06" db="EMBL/GenBank/DDBJ databases">
        <title>Wine fermentation using esterase from Monascus purpureus.</title>
        <authorList>
            <person name="Geng C."/>
            <person name="Zhang Y."/>
        </authorList>
    </citation>
    <scope>NUCLEOTIDE SEQUENCE [LARGE SCALE GENOMIC DNA]</scope>
    <source>
        <strain evidence="4">HQ1</strain>
    </source>
</reference>
<evidence type="ECO:0000313" key="4">
    <source>
        <dbReference type="EMBL" id="TQB70164.1"/>
    </source>
</evidence>
<protein>
    <submittedName>
        <fullName evidence="4">Uncharacterized protein</fullName>
    </submittedName>
</protein>
<keyword evidence="2" id="KW-0521">NADP</keyword>
<dbReference type="EMBL" id="VIFY01000119">
    <property type="protein sequence ID" value="TQB70164.1"/>
    <property type="molecule type" value="Genomic_DNA"/>
</dbReference>
<dbReference type="GO" id="GO:0016491">
    <property type="term" value="F:oxidoreductase activity"/>
    <property type="evidence" value="ECO:0007669"/>
    <property type="project" value="UniProtKB-KW"/>
</dbReference>
<dbReference type="CDD" id="cd05233">
    <property type="entry name" value="SDR_c"/>
    <property type="match status" value="1"/>
</dbReference>
<keyword evidence="5" id="KW-1185">Reference proteome</keyword>
<dbReference type="PRINTS" id="PR00081">
    <property type="entry name" value="GDHRDH"/>
</dbReference>
<dbReference type="InterPro" id="IPR036291">
    <property type="entry name" value="NAD(P)-bd_dom_sf"/>
</dbReference>
<keyword evidence="3" id="KW-0560">Oxidoreductase</keyword>
<dbReference type="Gene3D" id="3.40.50.720">
    <property type="entry name" value="NAD(P)-binding Rossmann-like Domain"/>
    <property type="match status" value="1"/>
</dbReference>
<dbReference type="InterPro" id="IPR057571">
    <property type="entry name" value="SDR_PhqE-like"/>
</dbReference>
<organism evidence="4 5">
    <name type="scientific">Monascus purpureus</name>
    <name type="common">Red mold</name>
    <name type="synonym">Monascus anka</name>
    <dbReference type="NCBI Taxonomy" id="5098"/>
    <lineage>
        <taxon>Eukaryota</taxon>
        <taxon>Fungi</taxon>
        <taxon>Dikarya</taxon>
        <taxon>Ascomycota</taxon>
        <taxon>Pezizomycotina</taxon>
        <taxon>Eurotiomycetes</taxon>
        <taxon>Eurotiomycetidae</taxon>
        <taxon>Eurotiales</taxon>
        <taxon>Aspergillaceae</taxon>
        <taxon>Monascus</taxon>
    </lineage>
</organism>
<dbReference type="Proteomes" id="UP000319663">
    <property type="component" value="Unassembled WGS sequence"/>
</dbReference>